<dbReference type="InterPro" id="IPR000157">
    <property type="entry name" value="TIR_dom"/>
</dbReference>
<dbReference type="GO" id="GO:0007165">
    <property type="term" value="P:signal transduction"/>
    <property type="evidence" value="ECO:0007669"/>
    <property type="project" value="InterPro"/>
</dbReference>
<dbReference type="PANTHER" id="PTHR32009">
    <property type="entry name" value="TMV RESISTANCE PROTEIN N-LIKE"/>
    <property type="match status" value="1"/>
</dbReference>
<evidence type="ECO:0000259" key="5">
    <source>
        <dbReference type="PROSITE" id="PS50104"/>
    </source>
</evidence>
<dbReference type="GO" id="GO:0061809">
    <property type="term" value="F:NAD+ nucleosidase activity, cyclic ADP-ribose generating"/>
    <property type="evidence" value="ECO:0007669"/>
    <property type="project" value="UniProtKB-EC"/>
</dbReference>
<dbReference type="SUPFAM" id="SSF52200">
    <property type="entry name" value="Toll/Interleukin receptor TIR domain"/>
    <property type="match status" value="1"/>
</dbReference>
<evidence type="ECO:0000256" key="1">
    <source>
        <dbReference type="ARBA" id="ARBA00011982"/>
    </source>
</evidence>
<reference evidence="6" key="1">
    <citation type="journal article" date="2016" name="Nat. Genet.">
        <title>A high-quality carrot genome assembly provides new insights into carotenoid accumulation and asterid genome evolution.</title>
        <authorList>
            <person name="Iorizzo M."/>
            <person name="Ellison S."/>
            <person name="Senalik D."/>
            <person name="Zeng P."/>
            <person name="Satapoomin P."/>
            <person name="Huang J."/>
            <person name="Bowman M."/>
            <person name="Iovene M."/>
            <person name="Sanseverino W."/>
            <person name="Cavagnaro P."/>
            <person name="Yildiz M."/>
            <person name="Macko-Podgorni A."/>
            <person name="Moranska E."/>
            <person name="Grzebelus E."/>
            <person name="Grzebelus D."/>
            <person name="Ashrafi H."/>
            <person name="Zheng Z."/>
            <person name="Cheng S."/>
            <person name="Spooner D."/>
            <person name="Van Deynze A."/>
            <person name="Simon P."/>
        </authorList>
    </citation>
    <scope>NUCLEOTIDE SEQUENCE</scope>
    <source>
        <tissue evidence="6">Leaf</tissue>
    </source>
</reference>
<protein>
    <recommendedName>
        <fullName evidence="1">ADP-ribosyl cyclase/cyclic ADP-ribose hydrolase</fullName>
        <ecNumber evidence="1">3.2.2.6</ecNumber>
    </recommendedName>
</protein>
<accession>A0AAF0XVB0</accession>
<dbReference type="EC" id="3.2.2.6" evidence="1"/>
<dbReference type="PANTHER" id="PTHR32009:SF39">
    <property type="entry name" value="TIR DOMAIN-CONTAINING PROTEIN"/>
    <property type="match status" value="1"/>
</dbReference>
<dbReference type="InterPro" id="IPR035897">
    <property type="entry name" value="Toll_tir_struct_dom_sf"/>
</dbReference>
<dbReference type="EMBL" id="CP093351">
    <property type="protein sequence ID" value="WOH14650.1"/>
    <property type="molecule type" value="Genomic_DNA"/>
</dbReference>
<keyword evidence="2" id="KW-0378">Hydrolase</keyword>
<reference evidence="6" key="2">
    <citation type="submission" date="2022-03" db="EMBL/GenBank/DDBJ databases">
        <title>Draft title - Genomic analysis of global carrot germplasm unveils the trajectory of domestication and the origin of high carotenoid orange carrot.</title>
        <authorList>
            <person name="Iorizzo M."/>
            <person name="Ellison S."/>
            <person name="Senalik D."/>
            <person name="Macko-Podgorni A."/>
            <person name="Grzebelus D."/>
            <person name="Bostan H."/>
            <person name="Rolling W."/>
            <person name="Curaba J."/>
            <person name="Simon P."/>
        </authorList>
    </citation>
    <scope>NUCLEOTIDE SEQUENCE</scope>
    <source>
        <tissue evidence="6">Leaf</tissue>
    </source>
</reference>
<evidence type="ECO:0000256" key="2">
    <source>
        <dbReference type="ARBA" id="ARBA00022801"/>
    </source>
</evidence>
<evidence type="ECO:0000256" key="4">
    <source>
        <dbReference type="ARBA" id="ARBA00047304"/>
    </source>
</evidence>
<name>A0AAF0XVB0_DAUCS</name>
<keyword evidence="7" id="KW-1185">Reference proteome</keyword>
<dbReference type="FunFam" id="3.40.50.10140:FF:000007">
    <property type="entry name" value="Disease resistance protein (TIR-NBS-LRR class)"/>
    <property type="match status" value="1"/>
</dbReference>
<dbReference type="AlphaFoldDB" id="A0AAF0XVB0"/>
<feature type="domain" description="TIR" evidence="5">
    <location>
        <begin position="10"/>
        <end position="160"/>
    </location>
</feature>
<organism evidence="6 7">
    <name type="scientific">Daucus carota subsp. sativus</name>
    <name type="common">Carrot</name>
    <dbReference type="NCBI Taxonomy" id="79200"/>
    <lineage>
        <taxon>Eukaryota</taxon>
        <taxon>Viridiplantae</taxon>
        <taxon>Streptophyta</taxon>
        <taxon>Embryophyta</taxon>
        <taxon>Tracheophyta</taxon>
        <taxon>Spermatophyta</taxon>
        <taxon>Magnoliopsida</taxon>
        <taxon>eudicotyledons</taxon>
        <taxon>Gunneridae</taxon>
        <taxon>Pentapetalae</taxon>
        <taxon>asterids</taxon>
        <taxon>campanulids</taxon>
        <taxon>Apiales</taxon>
        <taxon>Apiaceae</taxon>
        <taxon>Apioideae</taxon>
        <taxon>Scandiceae</taxon>
        <taxon>Daucinae</taxon>
        <taxon>Daucus</taxon>
        <taxon>Daucus sect. Daucus</taxon>
    </lineage>
</organism>
<proteinExistence type="predicted"/>
<dbReference type="Pfam" id="PF01582">
    <property type="entry name" value="TIR"/>
    <property type="match status" value="1"/>
</dbReference>
<dbReference type="SMART" id="SM00255">
    <property type="entry name" value="TIR"/>
    <property type="match status" value="1"/>
</dbReference>
<evidence type="ECO:0000256" key="3">
    <source>
        <dbReference type="ARBA" id="ARBA00023027"/>
    </source>
</evidence>
<sequence length="160" mass="18182">MASSTRSISYTYDVFLSFRGPDTRKSFTGHLYAALTRAGIRTFLDDKELETGKRISAELPTAIEHSSMSIVVLSKNYAHSRWCLDELLQIVECMDTRKQLVIPDFYDVEPWEVRHQGGSFAEAFARHSSCWDTQKLETWKSALTRVADLKGWDVAKIANG</sequence>
<evidence type="ECO:0000313" key="6">
    <source>
        <dbReference type="EMBL" id="WOH14650.1"/>
    </source>
</evidence>
<evidence type="ECO:0000313" key="7">
    <source>
        <dbReference type="Proteomes" id="UP000077755"/>
    </source>
</evidence>
<gene>
    <name evidence="6" type="ORF">DCAR_0934170</name>
</gene>
<dbReference type="PROSITE" id="PS50104">
    <property type="entry name" value="TIR"/>
    <property type="match status" value="1"/>
</dbReference>
<keyword evidence="3" id="KW-0520">NAD</keyword>
<dbReference type="Proteomes" id="UP000077755">
    <property type="component" value="Chromosome 9"/>
</dbReference>
<dbReference type="Gene3D" id="3.40.50.10140">
    <property type="entry name" value="Toll/interleukin-1 receptor homology (TIR) domain"/>
    <property type="match status" value="1"/>
</dbReference>
<comment type="catalytic activity">
    <reaction evidence="4">
        <text>NAD(+) + H2O = ADP-D-ribose + nicotinamide + H(+)</text>
        <dbReference type="Rhea" id="RHEA:16301"/>
        <dbReference type="ChEBI" id="CHEBI:15377"/>
        <dbReference type="ChEBI" id="CHEBI:15378"/>
        <dbReference type="ChEBI" id="CHEBI:17154"/>
        <dbReference type="ChEBI" id="CHEBI:57540"/>
        <dbReference type="ChEBI" id="CHEBI:57967"/>
        <dbReference type="EC" id="3.2.2.6"/>
    </reaction>
    <physiologicalReaction direction="left-to-right" evidence="4">
        <dbReference type="Rhea" id="RHEA:16302"/>
    </physiologicalReaction>
</comment>